<dbReference type="PANTHER" id="PTHR42987:SF4">
    <property type="entry name" value="PROTEASE SOHB-RELATED"/>
    <property type="match status" value="1"/>
</dbReference>
<evidence type="ECO:0000256" key="6">
    <source>
        <dbReference type="ARBA" id="ARBA00022801"/>
    </source>
</evidence>
<keyword evidence="15" id="KW-1185">Reference proteome</keyword>
<dbReference type="InterPro" id="IPR013703">
    <property type="entry name" value="Peptidase_S49_N_proteobac"/>
</dbReference>
<evidence type="ECO:0000256" key="10">
    <source>
        <dbReference type="SAM" id="Coils"/>
    </source>
</evidence>
<keyword evidence="8 11" id="KW-1133">Transmembrane helix</keyword>
<dbReference type="Gene3D" id="3.90.226.10">
    <property type="entry name" value="2-enoyl-CoA Hydratase, Chain A, domain 1"/>
    <property type="match status" value="1"/>
</dbReference>
<evidence type="ECO:0000256" key="11">
    <source>
        <dbReference type="SAM" id="Phobius"/>
    </source>
</evidence>
<organism evidence="14 15">
    <name type="scientific">Nitrincola tapanii</name>
    <dbReference type="NCBI Taxonomy" id="1708751"/>
    <lineage>
        <taxon>Bacteria</taxon>
        <taxon>Pseudomonadati</taxon>
        <taxon>Pseudomonadota</taxon>
        <taxon>Gammaproteobacteria</taxon>
        <taxon>Oceanospirillales</taxon>
        <taxon>Oceanospirillaceae</taxon>
        <taxon>Nitrincola</taxon>
    </lineage>
</organism>
<dbReference type="CDD" id="cd07023">
    <property type="entry name" value="S49_Sppa_N_C"/>
    <property type="match status" value="1"/>
</dbReference>
<keyword evidence="3" id="KW-1003">Cell membrane</keyword>
<keyword evidence="7" id="KW-0720">Serine protease</keyword>
<dbReference type="Pfam" id="PF01343">
    <property type="entry name" value="Peptidase_S49"/>
    <property type="match status" value="1"/>
</dbReference>
<dbReference type="SUPFAM" id="SSF52096">
    <property type="entry name" value="ClpP/crotonase"/>
    <property type="match status" value="1"/>
</dbReference>
<dbReference type="OrthoDB" id="5614232at2"/>
<feature type="transmembrane region" description="Helical" evidence="11">
    <location>
        <begin position="6"/>
        <end position="32"/>
    </location>
</feature>
<keyword evidence="9 11" id="KW-0472">Membrane</keyword>
<keyword evidence="5 11" id="KW-0812">Transmembrane</keyword>
<keyword evidence="4 14" id="KW-0645">Protease</keyword>
<dbReference type="Pfam" id="PF08496">
    <property type="entry name" value="Peptidase_S49_N"/>
    <property type="match status" value="1"/>
</dbReference>
<evidence type="ECO:0000256" key="2">
    <source>
        <dbReference type="ARBA" id="ARBA00008683"/>
    </source>
</evidence>
<comment type="caution">
    <text evidence="14">The sequence shown here is derived from an EMBL/GenBank/DDBJ whole genome shotgun (WGS) entry which is preliminary data.</text>
</comment>
<evidence type="ECO:0000256" key="5">
    <source>
        <dbReference type="ARBA" id="ARBA00022692"/>
    </source>
</evidence>
<evidence type="ECO:0000256" key="4">
    <source>
        <dbReference type="ARBA" id="ARBA00022670"/>
    </source>
</evidence>
<comment type="similarity">
    <text evidence="2">Belongs to the peptidase S49 family.</text>
</comment>
<dbReference type="AlphaFoldDB" id="A0A5A9W4S9"/>
<dbReference type="Gene3D" id="6.20.330.10">
    <property type="match status" value="1"/>
</dbReference>
<evidence type="ECO:0000256" key="9">
    <source>
        <dbReference type="ARBA" id="ARBA00023136"/>
    </source>
</evidence>
<feature type="coiled-coil region" evidence="10">
    <location>
        <begin position="46"/>
        <end position="102"/>
    </location>
</feature>
<evidence type="ECO:0000256" key="3">
    <source>
        <dbReference type="ARBA" id="ARBA00022475"/>
    </source>
</evidence>
<dbReference type="GO" id="GO:0004252">
    <property type="term" value="F:serine-type endopeptidase activity"/>
    <property type="evidence" value="ECO:0007669"/>
    <property type="project" value="InterPro"/>
</dbReference>
<protein>
    <submittedName>
        <fullName evidence="14">Protease SohB</fullName>
        <ecNumber evidence="14">3.4.21.-</ecNumber>
    </submittedName>
</protein>
<keyword evidence="6 14" id="KW-0378">Hydrolase</keyword>
<dbReference type="EMBL" id="SMRS01000003">
    <property type="protein sequence ID" value="KAA0875504.1"/>
    <property type="molecule type" value="Genomic_DNA"/>
</dbReference>
<accession>A0A5A9W4S9</accession>
<proteinExistence type="inferred from homology"/>
<dbReference type="GO" id="GO:0006508">
    <property type="term" value="P:proteolysis"/>
    <property type="evidence" value="ECO:0007669"/>
    <property type="project" value="UniProtKB-KW"/>
</dbReference>
<evidence type="ECO:0000313" key="15">
    <source>
        <dbReference type="Proteomes" id="UP000325302"/>
    </source>
</evidence>
<reference evidence="14 15" key="1">
    <citation type="submission" date="2019-03" db="EMBL/GenBank/DDBJ databases">
        <title>Nitrincola sp. nov. isolated from an Indian soda lake.</title>
        <authorList>
            <person name="Joshi A."/>
            <person name="Thite S.V."/>
            <person name="Joseph N."/>
            <person name="Dhotre D."/>
            <person name="Moorthy M."/>
            <person name="Shouche Y.S."/>
        </authorList>
    </citation>
    <scope>NUCLEOTIDE SEQUENCE [LARGE SCALE GENOMIC DNA]</scope>
    <source>
        <strain evidence="14 15">MEB193</strain>
    </source>
</reference>
<evidence type="ECO:0000259" key="13">
    <source>
        <dbReference type="Pfam" id="PF08496"/>
    </source>
</evidence>
<dbReference type="InterPro" id="IPR047272">
    <property type="entry name" value="S49_SppA_C"/>
</dbReference>
<dbReference type="PANTHER" id="PTHR42987">
    <property type="entry name" value="PEPTIDASE S49"/>
    <property type="match status" value="1"/>
</dbReference>
<evidence type="ECO:0000256" key="7">
    <source>
        <dbReference type="ARBA" id="ARBA00022825"/>
    </source>
</evidence>
<dbReference type="GO" id="GO:0005886">
    <property type="term" value="C:plasma membrane"/>
    <property type="evidence" value="ECO:0007669"/>
    <property type="project" value="UniProtKB-SubCell"/>
</dbReference>
<dbReference type="NCBIfam" id="NF008745">
    <property type="entry name" value="PRK11778.1"/>
    <property type="match status" value="1"/>
</dbReference>
<evidence type="ECO:0000313" key="14">
    <source>
        <dbReference type="EMBL" id="KAA0875504.1"/>
    </source>
</evidence>
<dbReference type="EC" id="3.4.21.-" evidence="14"/>
<evidence type="ECO:0000256" key="8">
    <source>
        <dbReference type="ARBA" id="ARBA00022989"/>
    </source>
</evidence>
<dbReference type="InterPro" id="IPR002142">
    <property type="entry name" value="Peptidase_S49"/>
</dbReference>
<keyword evidence="10" id="KW-0175">Coiled coil</keyword>
<evidence type="ECO:0000259" key="12">
    <source>
        <dbReference type="Pfam" id="PF01343"/>
    </source>
</evidence>
<name>A0A5A9W4S9_9GAMM</name>
<feature type="domain" description="Peptidase S49" evidence="12">
    <location>
        <begin position="164"/>
        <end position="313"/>
    </location>
</feature>
<sequence length="355" mass="40772">MEFLSQYGLFLAKTLTLVFAILLVVAVIVMLASKRRQHQHEGHIEVKSLNDRYEEMLQTMEDAILDEWQIKQKIKEEKKRDKEDAKARKKAAKEGRDDEEERKRVYVLNFDGDMAASEVDFLREEITAVLAIARPEKDEVVLRLESPGGMVHGYGLAASQLERLRRKNIPLTICVDKVAASGGYMMACIANRLVAAPFAVLGSIGVVAQMPNFHRLLKKHDIDYEVLTAGEYKRTLTVFGENTEKGREKFIEELEETHHLFKDFVAEYRPELALDEVATGEIWYGRQALAKKLVDDLMTSDEYLTEISQNADLFEVRYEEKKGLQERLGQFAVEGSDRLMLRWWQRLTAPARKGF</sequence>
<evidence type="ECO:0000256" key="1">
    <source>
        <dbReference type="ARBA" id="ARBA00004236"/>
    </source>
</evidence>
<dbReference type="Proteomes" id="UP000325302">
    <property type="component" value="Unassembled WGS sequence"/>
</dbReference>
<dbReference type="InterPro" id="IPR029045">
    <property type="entry name" value="ClpP/crotonase-like_dom_sf"/>
</dbReference>
<gene>
    <name evidence="14" type="primary">sohB</name>
    <name evidence="14" type="ORF">E1H14_04725</name>
</gene>
<comment type="subcellular location">
    <subcellularLocation>
        <location evidence="1">Cell membrane</location>
    </subcellularLocation>
</comment>
<feature type="domain" description="Peptidase S49 N-terminal proteobacteria" evidence="13">
    <location>
        <begin position="2"/>
        <end position="161"/>
    </location>
</feature>